<dbReference type="EMBL" id="BARU01036275">
    <property type="protein sequence ID" value="GAH88968.1"/>
    <property type="molecule type" value="Genomic_DNA"/>
</dbReference>
<sequence length="69" mass="8060">MRIRPKAKLFELADWNMKMLANALGVHLSQVYRVKDGKRWANGEFIAGALTAFPACKFEDLFYIDRRIR</sequence>
<dbReference type="AlphaFoldDB" id="X1L4A6"/>
<accession>X1L4A6</accession>
<evidence type="ECO:0008006" key="2">
    <source>
        <dbReference type="Google" id="ProtNLM"/>
    </source>
</evidence>
<gene>
    <name evidence="1" type="ORF">S03H2_56673</name>
</gene>
<name>X1L4A6_9ZZZZ</name>
<protein>
    <recommendedName>
        <fullName evidence="2">HTH cro/C1-type domain-containing protein</fullName>
    </recommendedName>
</protein>
<proteinExistence type="predicted"/>
<reference evidence="1" key="1">
    <citation type="journal article" date="2014" name="Front. Microbiol.">
        <title>High frequency of phylogenetically diverse reductive dehalogenase-homologous genes in deep subseafloor sedimentary metagenomes.</title>
        <authorList>
            <person name="Kawai M."/>
            <person name="Futagami T."/>
            <person name="Toyoda A."/>
            <person name="Takaki Y."/>
            <person name="Nishi S."/>
            <person name="Hori S."/>
            <person name="Arai W."/>
            <person name="Tsubouchi T."/>
            <person name="Morono Y."/>
            <person name="Uchiyama I."/>
            <person name="Ito T."/>
            <person name="Fujiyama A."/>
            <person name="Inagaki F."/>
            <person name="Takami H."/>
        </authorList>
    </citation>
    <scope>NUCLEOTIDE SEQUENCE</scope>
    <source>
        <strain evidence="1">Expedition CK06-06</strain>
    </source>
</reference>
<comment type="caution">
    <text evidence="1">The sequence shown here is derived from an EMBL/GenBank/DDBJ whole genome shotgun (WGS) entry which is preliminary data.</text>
</comment>
<evidence type="ECO:0000313" key="1">
    <source>
        <dbReference type="EMBL" id="GAH88968.1"/>
    </source>
</evidence>
<organism evidence="1">
    <name type="scientific">marine sediment metagenome</name>
    <dbReference type="NCBI Taxonomy" id="412755"/>
    <lineage>
        <taxon>unclassified sequences</taxon>
        <taxon>metagenomes</taxon>
        <taxon>ecological metagenomes</taxon>
    </lineage>
</organism>